<comment type="similarity">
    <text evidence="18">Belongs to the ligand-gated ion channel (TC 1.A.9) family.</text>
</comment>
<keyword evidence="7 18" id="KW-0406">Ion transport</keyword>
<feature type="domain" description="Neurotransmitter-gated ion-channel ligand-binding" evidence="19">
    <location>
        <begin position="139"/>
        <end position="340"/>
    </location>
</feature>
<dbReference type="GO" id="GO:0005230">
    <property type="term" value="F:extracellular ligand-gated monoatomic ion channel activity"/>
    <property type="evidence" value="ECO:0007669"/>
    <property type="project" value="InterPro"/>
</dbReference>
<dbReference type="OrthoDB" id="203862at2759"/>
<keyword evidence="2" id="KW-1003">Cell membrane</keyword>
<dbReference type="GO" id="GO:0004890">
    <property type="term" value="F:GABA-A receptor activity"/>
    <property type="evidence" value="ECO:0007669"/>
    <property type="project" value="InterPro"/>
</dbReference>
<dbReference type="InterPro" id="IPR001390">
    <property type="entry name" value="GABAAa_rcpt"/>
</dbReference>
<dbReference type="EMBL" id="OA883461">
    <property type="protein sequence ID" value="CAD7278965.1"/>
    <property type="molecule type" value="Genomic_DNA"/>
</dbReference>
<feature type="domain" description="Neurotransmitter-gated ion-channel transmembrane" evidence="20">
    <location>
        <begin position="348"/>
        <end position="410"/>
    </location>
</feature>
<organism evidence="21">
    <name type="scientific">Notodromas monacha</name>
    <dbReference type="NCBI Taxonomy" id="399045"/>
    <lineage>
        <taxon>Eukaryota</taxon>
        <taxon>Metazoa</taxon>
        <taxon>Ecdysozoa</taxon>
        <taxon>Arthropoda</taxon>
        <taxon>Crustacea</taxon>
        <taxon>Oligostraca</taxon>
        <taxon>Ostracoda</taxon>
        <taxon>Podocopa</taxon>
        <taxon>Podocopida</taxon>
        <taxon>Cypridocopina</taxon>
        <taxon>Cypridoidea</taxon>
        <taxon>Cyprididae</taxon>
        <taxon>Notodromas</taxon>
    </lineage>
</organism>
<feature type="transmembrane region" description="Helical" evidence="18">
    <location>
        <begin position="371"/>
        <end position="391"/>
    </location>
</feature>
<keyword evidence="22" id="KW-1185">Reference proteome</keyword>
<gene>
    <name evidence="21" type="ORF">NMOB1V02_LOCUS6654</name>
</gene>
<keyword evidence="6" id="KW-0770">Synapse</keyword>
<keyword evidence="3 18" id="KW-0812">Transmembrane</keyword>
<evidence type="ECO:0000256" key="2">
    <source>
        <dbReference type="ARBA" id="ARBA00022475"/>
    </source>
</evidence>
<keyword evidence="11" id="KW-0869">Chloride channel</keyword>
<evidence type="ECO:0000256" key="14">
    <source>
        <dbReference type="ARBA" id="ARBA00023257"/>
    </source>
</evidence>
<dbReference type="InterPro" id="IPR006202">
    <property type="entry name" value="Neur_chan_lig-bd"/>
</dbReference>
<dbReference type="InterPro" id="IPR036719">
    <property type="entry name" value="Neuro-gated_channel_TM_sf"/>
</dbReference>
<evidence type="ECO:0000256" key="17">
    <source>
        <dbReference type="ARBA" id="ARBA00034104"/>
    </source>
</evidence>
<evidence type="ECO:0000256" key="11">
    <source>
        <dbReference type="ARBA" id="ARBA00023173"/>
    </source>
</evidence>
<evidence type="ECO:0000256" key="13">
    <source>
        <dbReference type="ARBA" id="ARBA00023214"/>
    </source>
</evidence>
<keyword evidence="8 18" id="KW-0472">Membrane</keyword>
<proteinExistence type="inferred from homology"/>
<evidence type="ECO:0000313" key="21">
    <source>
        <dbReference type="EMBL" id="CAD7278965.1"/>
    </source>
</evidence>
<dbReference type="InterPro" id="IPR038050">
    <property type="entry name" value="Neuro_actylchol_rec"/>
</dbReference>
<dbReference type="EMBL" id="CAJPEX010001424">
    <property type="protein sequence ID" value="CAG0919117.1"/>
    <property type="molecule type" value="Genomic_DNA"/>
</dbReference>
<evidence type="ECO:0000256" key="5">
    <source>
        <dbReference type="ARBA" id="ARBA00022989"/>
    </source>
</evidence>
<accession>A0A7R9GF93</accession>
<dbReference type="InterPro" id="IPR036734">
    <property type="entry name" value="Neur_chan_lig-bd_sf"/>
</dbReference>
<dbReference type="GO" id="GO:0005254">
    <property type="term" value="F:chloride channel activity"/>
    <property type="evidence" value="ECO:0007669"/>
    <property type="project" value="UniProtKB-KW"/>
</dbReference>
<dbReference type="CDD" id="cd19049">
    <property type="entry name" value="LGIC_TM_anion"/>
    <property type="match status" value="1"/>
</dbReference>
<evidence type="ECO:0000256" key="4">
    <source>
        <dbReference type="ARBA" id="ARBA00022729"/>
    </source>
</evidence>
<keyword evidence="15" id="KW-1071">Ligand-gated ion channel</keyword>
<dbReference type="GO" id="GO:0045211">
    <property type="term" value="C:postsynaptic membrane"/>
    <property type="evidence" value="ECO:0007669"/>
    <property type="project" value="UniProtKB-SubCell"/>
</dbReference>
<keyword evidence="9" id="KW-1015">Disulfide bond</keyword>
<evidence type="ECO:0000256" key="1">
    <source>
        <dbReference type="ARBA" id="ARBA00022448"/>
    </source>
</evidence>
<feature type="transmembrane region" description="Helical" evidence="18">
    <location>
        <begin position="398"/>
        <end position="417"/>
    </location>
</feature>
<dbReference type="PRINTS" id="PR00252">
    <property type="entry name" value="NRIONCHANNEL"/>
</dbReference>
<dbReference type="PROSITE" id="PS00236">
    <property type="entry name" value="NEUROTR_ION_CHANNEL"/>
    <property type="match status" value="1"/>
</dbReference>
<reference evidence="21" key="1">
    <citation type="submission" date="2020-11" db="EMBL/GenBank/DDBJ databases">
        <authorList>
            <person name="Tran Van P."/>
        </authorList>
    </citation>
    <scope>NUCLEOTIDE SEQUENCE</scope>
</reference>
<keyword evidence="5 18" id="KW-1133">Transmembrane helix</keyword>
<keyword evidence="12" id="KW-0325">Glycoprotein</keyword>
<dbReference type="Gene3D" id="2.70.170.10">
    <property type="entry name" value="Neurotransmitter-gated ion-channel ligand-binding domain"/>
    <property type="match status" value="1"/>
</dbReference>
<dbReference type="PRINTS" id="PR01079">
    <property type="entry name" value="GABAARALPHA"/>
</dbReference>
<feature type="transmembrane region" description="Helical" evidence="18">
    <location>
        <begin position="343"/>
        <end position="365"/>
    </location>
</feature>
<evidence type="ECO:0000256" key="15">
    <source>
        <dbReference type="ARBA" id="ARBA00023286"/>
    </source>
</evidence>
<evidence type="ECO:0000256" key="16">
    <source>
        <dbReference type="ARBA" id="ARBA00023303"/>
    </source>
</evidence>
<evidence type="ECO:0000256" key="3">
    <source>
        <dbReference type="ARBA" id="ARBA00022692"/>
    </source>
</evidence>
<protein>
    <submittedName>
        <fullName evidence="21">Uncharacterized protein</fullName>
    </submittedName>
</protein>
<sequence>MLSRHSSVTLFARHVYETPSIYRDSRAPRRQYHAFVASLFSRPREFRLPHQDTVLSVWIEEFEEKKVLNIESYACSNWIALMSETGNLVDFAVMRTLLVFLITMTATILMTIIPDAESAADGIFLTSEETDQISRNISALLDRLLDPRIYDKYLRPGNGVHPTTVKINMHLKSLGPVSEDEKYYVLDCYFRQEWNDERLRFDFKGFESLAMNYKFLEKVWKPDTYFKSYMHKITVPNKLLRLKNDGTMLYSQRLTIKAVCPMRLKKFPLDKQKCPLEIASFGYPTADVMYQWRDGGVTFEEGVSLAQYEFINSTVTEGVSTSSAAEPKSACFVVFHLKRNTGFYLLQVYIPCCLIVCCSWVSFWIHKKDTPARVVIGVTTVLTITTMGFGGRAQMPKTSYATALDYFVVILWSVWLFF</sequence>
<name>A0A7R9GF93_9CRUS</name>
<keyword evidence="4" id="KW-0732">Signal</keyword>
<dbReference type="GO" id="GO:0034707">
    <property type="term" value="C:chloride channel complex"/>
    <property type="evidence" value="ECO:0007669"/>
    <property type="project" value="UniProtKB-KW"/>
</dbReference>
<dbReference type="Pfam" id="PF02931">
    <property type="entry name" value="Neur_chan_LBD"/>
    <property type="match status" value="1"/>
</dbReference>
<feature type="transmembrane region" description="Helical" evidence="18">
    <location>
        <begin position="92"/>
        <end position="113"/>
    </location>
</feature>
<dbReference type="Pfam" id="PF02932">
    <property type="entry name" value="Neur_chan_memb"/>
    <property type="match status" value="1"/>
</dbReference>
<dbReference type="SUPFAM" id="SSF90112">
    <property type="entry name" value="Neurotransmitter-gated ion-channel transmembrane pore"/>
    <property type="match status" value="1"/>
</dbReference>
<keyword evidence="13" id="KW-0868">Chloride</keyword>
<comment type="subcellular location">
    <subcellularLocation>
        <location evidence="17">Postsynaptic cell membrane</location>
        <topology evidence="17">Multi-pass membrane protein</topology>
    </subcellularLocation>
</comment>
<evidence type="ECO:0000259" key="19">
    <source>
        <dbReference type="Pfam" id="PF02931"/>
    </source>
</evidence>
<evidence type="ECO:0000256" key="9">
    <source>
        <dbReference type="ARBA" id="ARBA00023157"/>
    </source>
</evidence>
<evidence type="ECO:0000256" key="6">
    <source>
        <dbReference type="ARBA" id="ARBA00023018"/>
    </source>
</evidence>
<dbReference type="InterPro" id="IPR018000">
    <property type="entry name" value="Neurotransmitter_ion_chnl_CS"/>
</dbReference>
<evidence type="ECO:0000313" key="22">
    <source>
        <dbReference type="Proteomes" id="UP000678499"/>
    </source>
</evidence>
<keyword evidence="14" id="KW-0628">Postsynaptic cell membrane</keyword>
<dbReference type="AlphaFoldDB" id="A0A7R9GF93"/>
<evidence type="ECO:0000259" key="20">
    <source>
        <dbReference type="Pfam" id="PF02932"/>
    </source>
</evidence>
<keyword evidence="1 18" id="KW-0813">Transport</keyword>
<dbReference type="PANTHER" id="PTHR18945">
    <property type="entry name" value="NEUROTRANSMITTER GATED ION CHANNEL"/>
    <property type="match status" value="1"/>
</dbReference>
<evidence type="ECO:0000256" key="12">
    <source>
        <dbReference type="ARBA" id="ARBA00023180"/>
    </source>
</evidence>
<keyword evidence="16 18" id="KW-0407">Ion channel</keyword>
<evidence type="ECO:0000256" key="7">
    <source>
        <dbReference type="ARBA" id="ARBA00023065"/>
    </source>
</evidence>
<evidence type="ECO:0000256" key="18">
    <source>
        <dbReference type="RuleBase" id="RU000687"/>
    </source>
</evidence>
<dbReference type="PRINTS" id="PR00253">
    <property type="entry name" value="GABAARECEPTR"/>
</dbReference>
<evidence type="ECO:0000256" key="8">
    <source>
        <dbReference type="ARBA" id="ARBA00023136"/>
    </source>
</evidence>
<dbReference type="GO" id="GO:0099095">
    <property type="term" value="F:ligand-gated monoatomic anion channel activity"/>
    <property type="evidence" value="ECO:0007669"/>
    <property type="project" value="UniProtKB-ARBA"/>
</dbReference>
<dbReference type="InterPro" id="IPR006201">
    <property type="entry name" value="Neur_channel"/>
</dbReference>
<dbReference type="InterPro" id="IPR006029">
    <property type="entry name" value="Neurotrans-gated_channel_TM"/>
</dbReference>
<evidence type="ECO:0000256" key="10">
    <source>
        <dbReference type="ARBA" id="ARBA00023170"/>
    </source>
</evidence>
<dbReference type="InterPro" id="IPR006028">
    <property type="entry name" value="GABAA/Glycine_rcpt"/>
</dbReference>
<dbReference type="SUPFAM" id="SSF63712">
    <property type="entry name" value="Nicotinic receptor ligand binding domain-like"/>
    <property type="match status" value="1"/>
</dbReference>
<dbReference type="Proteomes" id="UP000678499">
    <property type="component" value="Unassembled WGS sequence"/>
</dbReference>
<keyword evidence="10" id="KW-0675">Receptor</keyword>
<dbReference type="Gene3D" id="1.20.58.390">
    <property type="entry name" value="Neurotransmitter-gated ion-channel transmembrane domain"/>
    <property type="match status" value="1"/>
</dbReference>